<evidence type="ECO:0000256" key="1">
    <source>
        <dbReference type="ARBA" id="ARBA00004141"/>
    </source>
</evidence>
<evidence type="ECO:0000256" key="6">
    <source>
        <dbReference type="SAM" id="Phobius"/>
    </source>
</evidence>
<dbReference type="GO" id="GO:0051301">
    <property type="term" value="P:cell division"/>
    <property type="evidence" value="ECO:0007669"/>
    <property type="project" value="InterPro"/>
</dbReference>
<dbReference type="GO" id="GO:0005886">
    <property type="term" value="C:plasma membrane"/>
    <property type="evidence" value="ECO:0007669"/>
    <property type="project" value="TreeGrafter"/>
</dbReference>
<keyword evidence="7" id="KW-0328">Glycosyltransferase</keyword>
<reference evidence="7" key="1">
    <citation type="submission" date="2019-08" db="EMBL/GenBank/DDBJ databases">
        <authorList>
            <person name="Kucharzyk K."/>
            <person name="Murdoch R.W."/>
            <person name="Higgins S."/>
            <person name="Loffler F."/>
        </authorList>
    </citation>
    <scope>NUCLEOTIDE SEQUENCE</scope>
</reference>
<dbReference type="GO" id="GO:0008360">
    <property type="term" value="P:regulation of cell shape"/>
    <property type="evidence" value="ECO:0007669"/>
    <property type="project" value="UniProtKB-KW"/>
</dbReference>
<keyword evidence="4 6" id="KW-1133">Transmembrane helix</keyword>
<comment type="subcellular location">
    <subcellularLocation>
        <location evidence="1">Membrane</location>
        <topology evidence="1">Multi-pass membrane protein</topology>
    </subcellularLocation>
</comment>
<dbReference type="GO" id="GO:0015648">
    <property type="term" value="F:lipid-linked peptidoglycan transporter activity"/>
    <property type="evidence" value="ECO:0007669"/>
    <property type="project" value="TreeGrafter"/>
</dbReference>
<sequence length="59" mass="6463">MLLFVHLFINIGMSVGLMPITGLPLPLLSYGGSFVVSMLLGLGLMQSIHRHNQLALERD</sequence>
<dbReference type="Pfam" id="PF01098">
    <property type="entry name" value="FTSW_RODA_SPOVE"/>
    <property type="match status" value="1"/>
</dbReference>
<dbReference type="EC" id="2.4.1.129" evidence="7"/>
<dbReference type="AlphaFoldDB" id="A0A645I7R0"/>
<dbReference type="GO" id="GO:0016757">
    <property type="term" value="F:glycosyltransferase activity"/>
    <property type="evidence" value="ECO:0007669"/>
    <property type="project" value="UniProtKB-KW"/>
</dbReference>
<keyword evidence="2 6" id="KW-0812">Transmembrane</keyword>
<organism evidence="7">
    <name type="scientific">bioreactor metagenome</name>
    <dbReference type="NCBI Taxonomy" id="1076179"/>
    <lineage>
        <taxon>unclassified sequences</taxon>
        <taxon>metagenomes</taxon>
        <taxon>ecological metagenomes</taxon>
    </lineage>
</organism>
<evidence type="ECO:0000256" key="5">
    <source>
        <dbReference type="ARBA" id="ARBA00023136"/>
    </source>
</evidence>
<evidence type="ECO:0000256" key="3">
    <source>
        <dbReference type="ARBA" id="ARBA00022960"/>
    </source>
</evidence>
<keyword evidence="7" id="KW-0808">Transferase</keyword>
<evidence type="ECO:0000313" key="7">
    <source>
        <dbReference type="EMBL" id="MPN43463.1"/>
    </source>
</evidence>
<dbReference type="InterPro" id="IPR001182">
    <property type="entry name" value="FtsW/RodA"/>
</dbReference>
<dbReference type="PANTHER" id="PTHR30474">
    <property type="entry name" value="CELL CYCLE PROTEIN"/>
    <property type="match status" value="1"/>
</dbReference>
<evidence type="ECO:0000256" key="4">
    <source>
        <dbReference type="ARBA" id="ARBA00022989"/>
    </source>
</evidence>
<accession>A0A645I7R0</accession>
<feature type="transmembrane region" description="Helical" evidence="6">
    <location>
        <begin position="30"/>
        <end position="48"/>
    </location>
</feature>
<keyword evidence="3" id="KW-0133">Cell shape</keyword>
<protein>
    <submittedName>
        <fullName evidence="7">Peptidoglycan glycosyltransferase MrdB</fullName>
        <ecNumber evidence="7">2.4.1.129</ecNumber>
    </submittedName>
</protein>
<name>A0A645I7R0_9ZZZZ</name>
<dbReference type="EMBL" id="VSSQ01101880">
    <property type="protein sequence ID" value="MPN43463.1"/>
    <property type="molecule type" value="Genomic_DNA"/>
</dbReference>
<dbReference type="GO" id="GO:0032153">
    <property type="term" value="C:cell division site"/>
    <property type="evidence" value="ECO:0007669"/>
    <property type="project" value="TreeGrafter"/>
</dbReference>
<comment type="caution">
    <text evidence="7">The sequence shown here is derived from an EMBL/GenBank/DDBJ whole genome shotgun (WGS) entry which is preliminary data.</text>
</comment>
<keyword evidence="5 6" id="KW-0472">Membrane</keyword>
<gene>
    <name evidence="7" type="primary">mrdB_25</name>
    <name evidence="7" type="ORF">SDC9_191023</name>
</gene>
<evidence type="ECO:0000256" key="2">
    <source>
        <dbReference type="ARBA" id="ARBA00022692"/>
    </source>
</evidence>
<proteinExistence type="predicted"/>